<evidence type="ECO:0000313" key="2">
    <source>
        <dbReference type="Proteomes" id="UP000317550"/>
    </source>
</evidence>
<gene>
    <name evidence="1" type="ORF">FNU76_21860</name>
</gene>
<dbReference type="InterPro" id="IPR016181">
    <property type="entry name" value="Acyl_CoA_acyltransferase"/>
</dbReference>
<dbReference type="Proteomes" id="UP000317550">
    <property type="component" value="Chromosome"/>
</dbReference>
<accession>A0A516SKY6</accession>
<dbReference type="RefSeq" id="WP_144280166.1">
    <property type="nucleotide sequence ID" value="NZ_CP041730.1"/>
</dbReference>
<dbReference type="AlphaFoldDB" id="A0A516SKY6"/>
<dbReference type="KEGG" id="cari:FNU76_21860"/>
<dbReference type="OrthoDB" id="8593648at2"/>
<name>A0A516SKY6_9NEIS</name>
<protein>
    <recommendedName>
        <fullName evidence="3">GNAT family N-acetyltransferase</fullName>
    </recommendedName>
</protein>
<dbReference type="Gene3D" id="3.40.630.30">
    <property type="match status" value="1"/>
</dbReference>
<evidence type="ECO:0008006" key="3">
    <source>
        <dbReference type="Google" id="ProtNLM"/>
    </source>
</evidence>
<proteinExistence type="predicted"/>
<organism evidence="1 2">
    <name type="scientific">Chitinimonas arctica</name>
    <dbReference type="NCBI Taxonomy" id="2594795"/>
    <lineage>
        <taxon>Bacteria</taxon>
        <taxon>Pseudomonadati</taxon>
        <taxon>Pseudomonadota</taxon>
        <taxon>Betaproteobacteria</taxon>
        <taxon>Neisseriales</taxon>
        <taxon>Chitinibacteraceae</taxon>
        <taxon>Chitinimonas</taxon>
    </lineage>
</organism>
<dbReference type="EMBL" id="CP041730">
    <property type="protein sequence ID" value="QDQ28783.1"/>
    <property type="molecule type" value="Genomic_DNA"/>
</dbReference>
<reference evidence="2" key="1">
    <citation type="submission" date="2019-07" db="EMBL/GenBank/DDBJ databases">
        <title>Chitinimonas sp. nov., isolated from Ny-Alesund, arctica soil.</title>
        <authorList>
            <person name="Xu Q."/>
            <person name="Peng F."/>
        </authorList>
    </citation>
    <scope>NUCLEOTIDE SEQUENCE [LARGE SCALE GENOMIC DNA]</scope>
    <source>
        <strain evidence="2">R3-44</strain>
    </source>
</reference>
<sequence>MERILAGLAEASVPAVHLGVDPRNVRALGWYGRFGFTELFRQPGCVWMGKQLR</sequence>
<evidence type="ECO:0000313" key="1">
    <source>
        <dbReference type="EMBL" id="QDQ28783.1"/>
    </source>
</evidence>
<dbReference type="SUPFAM" id="SSF55729">
    <property type="entry name" value="Acyl-CoA N-acyltransferases (Nat)"/>
    <property type="match status" value="1"/>
</dbReference>
<keyword evidence="2" id="KW-1185">Reference proteome</keyword>